<evidence type="ECO:0000256" key="18">
    <source>
        <dbReference type="PIRSR" id="PIRSR006621-1"/>
    </source>
</evidence>
<keyword evidence="22" id="KW-1185">Reference proteome</keyword>
<reference evidence="21 22" key="1">
    <citation type="submission" date="2017-03" db="EMBL/GenBank/DDBJ databases">
        <title>Genomes of endolithic fungi from Antarctica.</title>
        <authorList>
            <person name="Coleine C."/>
            <person name="Masonjones S."/>
            <person name="Stajich J.E."/>
        </authorList>
    </citation>
    <scope>NUCLEOTIDE SEQUENCE [LARGE SCALE GENOMIC DNA]</scope>
    <source>
        <strain evidence="21 22">CCFEE 5187</strain>
    </source>
</reference>
<comment type="catalytic activity">
    <reaction evidence="12">
        <text>5,6-dihydrouridine(20b) in tRNA + NADP(+) = uridine(20b) in tRNA + NADPH + H(+)</text>
        <dbReference type="Rhea" id="RHEA:53356"/>
        <dbReference type="Rhea" id="RHEA-COMP:13537"/>
        <dbReference type="Rhea" id="RHEA-COMP:13538"/>
        <dbReference type="ChEBI" id="CHEBI:15378"/>
        <dbReference type="ChEBI" id="CHEBI:57783"/>
        <dbReference type="ChEBI" id="CHEBI:58349"/>
        <dbReference type="ChEBI" id="CHEBI:65315"/>
        <dbReference type="ChEBI" id="CHEBI:74443"/>
        <dbReference type="EC" id="1.3.1.90"/>
    </reaction>
    <physiologicalReaction direction="right-to-left" evidence="12">
        <dbReference type="Rhea" id="RHEA:53358"/>
    </physiologicalReaction>
</comment>
<dbReference type="PROSITE" id="PS01136">
    <property type="entry name" value="UPF0034"/>
    <property type="match status" value="1"/>
</dbReference>
<keyword evidence="3 17" id="KW-0288">FMN</keyword>
<dbReference type="SUPFAM" id="SSF51395">
    <property type="entry name" value="FMN-linked oxidoreductases"/>
    <property type="match status" value="1"/>
</dbReference>
<feature type="binding site" evidence="19">
    <location>
        <begin position="14"/>
        <end position="16"/>
    </location>
    <ligand>
        <name>FMN</name>
        <dbReference type="ChEBI" id="CHEBI:58210"/>
    </ligand>
</feature>
<evidence type="ECO:0000256" key="13">
    <source>
        <dbReference type="ARBA" id="ARBA00051779"/>
    </source>
</evidence>
<evidence type="ECO:0000256" key="12">
    <source>
        <dbReference type="ARBA" id="ARBA00050434"/>
    </source>
</evidence>
<evidence type="ECO:0000256" key="8">
    <source>
        <dbReference type="ARBA" id="ARBA00023027"/>
    </source>
</evidence>
<dbReference type="AlphaFoldDB" id="A0A4U0WFG1"/>
<comment type="catalytic activity">
    <reaction evidence="13">
        <text>5,6-dihydrouridine(20a) in tRNA + NAD(+) = uridine(20a) in tRNA + NADH + H(+)</text>
        <dbReference type="Rhea" id="RHEA:53348"/>
        <dbReference type="Rhea" id="RHEA-COMP:13535"/>
        <dbReference type="Rhea" id="RHEA-COMP:13536"/>
        <dbReference type="ChEBI" id="CHEBI:15378"/>
        <dbReference type="ChEBI" id="CHEBI:57540"/>
        <dbReference type="ChEBI" id="CHEBI:57945"/>
        <dbReference type="ChEBI" id="CHEBI:65315"/>
        <dbReference type="ChEBI" id="CHEBI:74443"/>
        <dbReference type="EC" id="1.3.1.90"/>
    </reaction>
    <physiologicalReaction direction="right-to-left" evidence="13">
        <dbReference type="Rhea" id="RHEA:53350"/>
    </physiologicalReaction>
</comment>
<evidence type="ECO:0000256" key="19">
    <source>
        <dbReference type="PIRSR" id="PIRSR006621-2"/>
    </source>
</evidence>
<dbReference type="GO" id="GO:0102266">
    <property type="term" value="F:tRNA-dihydrouridine20a synthase activity"/>
    <property type="evidence" value="ECO:0007669"/>
    <property type="project" value="UniProtKB-EC"/>
</dbReference>
<keyword evidence="7 17" id="KW-0560">Oxidoreductase</keyword>
<dbReference type="GO" id="GO:0102267">
    <property type="term" value="F:tRNA-dihydrouridine20b synthase activity"/>
    <property type="evidence" value="ECO:0007669"/>
    <property type="project" value="RHEA"/>
</dbReference>
<dbReference type="InterPro" id="IPR018517">
    <property type="entry name" value="tRNA_hU_synthase_CS"/>
</dbReference>
<evidence type="ECO:0000256" key="5">
    <source>
        <dbReference type="ARBA" id="ARBA00022694"/>
    </source>
</evidence>
<comment type="catalytic activity">
    <reaction evidence="15">
        <text>5,6-dihydrouridine(20a) in tRNA + NADP(+) = uridine(20a) in tRNA + NADPH + H(+)</text>
        <dbReference type="Rhea" id="RHEA:53344"/>
        <dbReference type="Rhea" id="RHEA-COMP:13535"/>
        <dbReference type="Rhea" id="RHEA-COMP:13536"/>
        <dbReference type="ChEBI" id="CHEBI:15378"/>
        <dbReference type="ChEBI" id="CHEBI:57783"/>
        <dbReference type="ChEBI" id="CHEBI:58349"/>
        <dbReference type="ChEBI" id="CHEBI:65315"/>
        <dbReference type="ChEBI" id="CHEBI:74443"/>
        <dbReference type="EC" id="1.3.1.90"/>
    </reaction>
    <physiologicalReaction direction="right-to-left" evidence="15">
        <dbReference type="Rhea" id="RHEA:53346"/>
    </physiologicalReaction>
</comment>
<evidence type="ECO:0000256" key="7">
    <source>
        <dbReference type="ARBA" id="ARBA00023002"/>
    </source>
</evidence>
<evidence type="ECO:0000256" key="9">
    <source>
        <dbReference type="ARBA" id="ARBA00045934"/>
    </source>
</evidence>
<evidence type="ECO:0000256" key="16">
    <source>
        <dbReference type="ARBA" id="ARBA00060741"/>
    </source>
</evidence>
<evidence type="ECO:0000256" key="17">
    <source>
        <dbReference type="PIRNR" id="PIRNR006621"/>
    </source>
</evidence>
<dbReference type="PANTHER" id="PTHR11082">
    <property type="entry name" value="TRNA-DIHYDROURIDINE SYNTHASE"/>
    <property type="match status" value="1"/>
</dbReference>
<comment type="cofactor">
    <cofactor evidence="1 17 19">
        <name>FMN</name>
        <dbReference type="ChEBI" id="CHEBI:58210"/>
    </cofactor>
</comment>
<dbReference type="GO" id="GO:0050660">
    <property type="term" value="F:flavin adenine dinucleotide binding"/>
    <property type="evidence" value="ECO:0007669"/>
    <property type="project" value="InterPro"/>
</dbReference>
<keyword evidence="19" id="KW-0547">Nucleotide-binding</keyword>
<evidence type="ECO:0000256" key="15">
    <source>
        <dbReference type="ARBA" id="ARBA00052996"/>
    </source>
</evidence>
<dbReference type="Pfam" id="PF01207">
    <property type="entry name" value="Dus"/>
    <property type="match status" value="1"/>
</dbReference>
<keyword evidence="5 17" id="KW-0819">tRNA processing</keyword>
<proteinExistence type="inferred from homology"/>
<evidence type="ECO:0000256" key="14">
    <source>
        <dbReference type="ARBA" id="ARBA00051932"/>
    </source>
</evidence>
<evidence type="ECO:0000313" key="22">
    <source>
        <dbReference type="Proteomes" id="UP000308768"/>
    </source>
</evidence>
<comment type="caution">
    <text evidence="21">The sequence shown here is derived from an EMBL/GenBank/DDBJ whole genome shotgun (WGS) entry which is preliminary data.</text>
</comment>
<keyword evidence="8" id="KW-0520">NAD</keyword>
<evidence type="ECO:0000256" key="3">
    <source>
        <dbReference type="ARBA" id="ARBA00022643"/>
    </source>
</evidence>
<comment type="catalytic activity">
    <reaction evidence="10">
        <text>a 5,6-dihydrouridine in mRNA + NAD(+) = a uridine in mRNA + NADH + H(+)</text>
        <dbReference type="Rhea" id="RHEA:69851"/>
        <dbReference type="Rhea" id="RHEA-COMP:14658"/>
        <dbReference type="Rhea" id="RHEA-COMP:17789"/>
        <dbReference type="ChEBI" id="CHEBI:15378"/>
        <dbReference type="ChEBI" id="CHEBI:57540"/>
        <dbReference type="ChEBI" id="CHEBI:57945"/>
        <dbReference type="ChEBI" id="CHEBI:65315"/>
        <dbReference type="ChEBI" id="CHEBI:74443"/>
    </reaction>
    <physiologicalReaction direction="right-to-left" evidence="10">
        <dbReference type="Rhea" id="RHEA:69853"/>
    </physiologicalReaction>
</comment>
<name>A0A4U0WFG1_9PEZI</name>
<evidence type="ECO:0000256" key="4">
    <source>
        <dbReference type="ARBA" id="ARBA00022664"/>
    </source>
</evidence>
<comment type="catalytic activity">
    <reaction evidence="11">
        <text>a 5,6-dihydrouridine in mRNA + NADP(+) = a uridine in mRNA + NADPH + H(+)</text>
        <dbReference type="Rhea" id="RHEA:69855"/>
        <dbReference type="Rhea" id="RHEA-COMP:14658"/>
        <dbReference type="Rhea" id="RHEA-COMP:17789"/>
        <dbReference type="ChEBI" id="CHEBI:15378"/>
        <dbReference type="ChEBI" id="CHEBI:57783"/>
        <dbReference type="ChEBI" id="CHEBI:58349"/>
        <dbReference type="ChEBI" id="CHEBI:65315"/>
        <dbReference type="ChEBI" id="CHEBI:74443"/>
    </reaction>
    <physiologicalReaction direction="right-to-left" evidence="11">
        <dbReference type="Rhea" id="RHEA:69857"/>
    </physiologicalReaction>
</comment>
<dbReference type="InterPro" id="IPR013785">
    <property type="entry name" value="Aldolase_TIM"/>
</dbReference>
<dbReference type="InterPro" id="IPR001269">
    <property type="entry name" value="DUS_fam"/>
</dbReference>
<dbReference type="Gene3D" id="3.20.20.70">
    <property type="entry name" value="Aldolase class I"/>
    <property type="match status" value="1"/>
</dbReference>
<dbReference type="GO" id="GO:0106414">
    <property type="term" value="F:mRNA dihydrouridine synthase activity"/>
    <property type="evidence" value="ECO:0007669"/>
    <property type="project" value="RHEA"/>
</dbReference>
<feature type="binding site" evidence="19">
    <location>
        <begin position="221"/>
        <end position="222"/>
    </location>
    <ligand>
        <name>FMN</name>
        <dbReference type="ChEBI" id="CHEBI:58210"/>
    </ligand>
</feature>
<protein>
    <recommendedName>
        <fullName evidence="17">tRNA-dihydrouridine synthase</fullName>
        <ecNumber evidence="17">1.3.1.-</ecNumber>
    </recommendedName>
</protein>
<dbReference type="CDD" id="cd02801">
    <property type="entry name" value="DUS_like_FMN"/>
    <property type="match status" value="1"/>
</dbReference>
<evidence type="ECO:0000256" key="1">
    <source>
        <dbReference type="ARBA" id="ARBA00001917"/>
    </source>
</evidence>
<feature type="active site" description="Proton donor" evidence="18">
    <location>
        <position position="97"/>
    </location>
</feature>
<evidence type="ECO:0000259" key="20">
    <source>
        <dbReference type="Pfam" id="PF01207"/>
    </source>
</evidence>
<evidence type="ECO:0000256" key="11">
    <source>
        <dbReference type="ARBA" id="ARBA00049447"/>
    </source>
</evidence>
<comment type="similarity">
    <text evidence="17">Belongs to the dus family.</text>
</comment>
<keyword evidence="6" id="KW-0521">NADP</keyword>
<dbReference type="EC" id="1.3.1.-" evidence="17"/>
<feature type="binding site" evidence="19">
    <location>
        <position position="166"/>
    </location>
    <ligand>
        <name>FMN</name>
        <dbReference type="ChEBI" id="CHEBI:58210"/>
    </ligand>
</feature>
<evidence type="ECO:0000313" key="21">
    <source>
        <dbReference type="EMBL" id="TKA61103.1"/>
    </source>
</evidence>
<keyword evidence="2 17" id="KW-0285">Flavoprotein</keyword>
<dbReference type="OrthoDB" id="9977870at2759"/>
<dbReference type="InterPro" id="IPR035587">
    <property type="entry name" value="DUS-like_FMN-bd"/>
</dbReference>
<dbReference type="GO" id="GO:0006397">
    <property type="term" value="P:mRNA processing"/>
    <property type="evidence" value="ECO:0007669"/>
    <property type="project" value="UniProtKB-KW"/>
</dbReference>
<dbReference type="STRING" id="331657.A0A4U0WFG1"/>
<dbReference type="PANTHER" id="PTHR11082:SF31">
    <property type="entry name" value="TRNA-DIHYDROURIDINE(20A_20B) SYNTHASE [NAD(P)+]-LIKE"/>
    <property type="match status" value="1"/>
</dbReference>
<evidence type="ECO:0000256" key="10">
    <source>
        <dbReference type="ARBA" id="ARBA00048342"/>
    </source>
</evidence>
<evidence type="ECO:0000256" key="2">
    <source>
        <dbReference type="ARBA" id="ARBA00022630"/>
    </source>
</evidence>
<dbReference type="EMBL" id="NAJN01001807">
    <property type="protein sequence ID" value="TKA61103.1"/>
    <property type="molecule type" value="Genomic_DNA"/>
</dbReference>
<comment type="function">
    <text evidence="9">Catalyzes the synthesis of dihydrouridine, a modified base found in the D-loop of most tRNAs. Specifically modifies U47 in cytoplasmic tRNAs. Catalyzes the synthesis of dihydrouridine in some mRNAs, thereby affecting their translation.</text>
</comment>
<organism evidence="21 22">
    <name type="scientific">Cryomyces minteri</name>
    <dbReference type="NCBI Taxonomy" id="331657"/>
    <lineage>
        <taxon>Eukaryota</taxon>
        <taxon>Fungi</taxon>
        <taxon>Dikarya</taxon>
        <taxon>Ascomycota</taxon>
        <taxon>Pezizomycotina</taxon>
        <taxon>Dothideomycetes</taxon>
        <taxon>Dothideomycetes incertae sedis</taxon>
        <taxon>Cryomyces</taxon>
    </lineage>
</organism>
<evidence type="ECO:0000256" key="6">
    <source>
        <dbReference type="ARBA" id="ARBA00022857"/>
    </source>
</evidence>
<feature type="binding site" evidence="19">
    <location>
        <position position="68"/>
    </location>
    <ligand>
        <name>FMN</name>
        <dbReference type="ChEBI" id="CHEBI:58210"/>
    </ligand>
</feature>
<accession>A0A4U0WFG1</accession>
<dbReference type="FunFam" id="3.20.20.70:FF:000159">
    <property type="entry name" value="tRNA-dihydrouridine synthase 4"/>
    <property type="match status" value="1"/>
</dbReference>
<comment type="similarity">
    <text evidence="16">Belongs to the Dus family. Dus4 subfamily.</text>
</comment>
<dbReference type="PIRSF" id="PIRSF006621">
    <property type="entry name" value="Dus"/>
    <property type="match status" value="1"/>
</dbReference>
<comment type="catalytic activity">
    <reaction evidence="14">
        <text>5,6-dihydrouridine(20b) in tRNA + NAD(+) = uridine(20b) in tRNA + NADH + H(+)</text>
        <dbReference type="Rhea" id="RHEA:53352"/>
        <dbReference type="Rhea" id="RHEA-COMP:13537"/>
        <dbReference type="Rhea" id="RHEA-COMP:13538"/>
        <dbReference type="ChEBI" id="CHEBI:15378"/>
        <dbReference type="ChEBI" id="CHEBI:57540"/>
        <dbReference type="ChEBI" id="CHEBI:57945"/>
        <dbReference type="ChEBI" id="CHEBI:65315"/>
        <dbReference type="ChEBI" id="CHEBI:74443"/>
        <dbReference type="EC" id="1.3.1.90"/>
    </reaction>
    <physiologicalReaction direction="right-to-left" evidence="14">
        <dbReference type="Rhea" id="RHEA:53354"/>
    </physiologicalReaction>
</comment>
<keyword evidence="4" id="KW-0507">mRNA processing</keyword>
<sequence length="302" mass="33274">MARTQGRAAYVSAPMVRYSKLAFRSLVRDYGVDLCYTPMILAKEFNRSSLARDSDFTTNARDTPLIAQFGASCPLEFARAASLVQPYVSGVDLNCGCPQSWAFQEGLGASLMRDRGHVSELVKQAKERCGKDFCVSVKIRIHADLRDTIDFVKTVEAAGADFITVHGRLPHQRSSTPSSLSAIKLVKNHTSVPVLANGDVFSLSDVHKIIEETGVDGVMAARGLLETPALFAGYTSTPTEAVTKFMNNAMRCPLPHKLLLHHLSEMTGTLLTKKERAKMMDCRDTIALIDWLDENIDIQRPI</sequence>
<feature type="domain" description="DUS-like FMN-binding" evidence="20">
    <location>
        <begin position="13"/>
        <end position="276"/>
    </location>
</feature>
<gene>
    <name evidence="21" type="ORF">B0A49_09617</name>
</gene>
<dbReference type="Proteomes" id="UP000308768">
    <property type="component" value="Unassembled WGS sequence"/>
</dbReference>